<keyword evidence="1" id="KW-1133">Transmembrane helix</keyword>
<sequence>MSLPTVSNRSHCHDRFVRPFPEPVPAIPDDPLISSDYTGWWRRTVRIMRTVWPQLVALQLAGTAVSLAIAIGLSTDGPSPDDASGAAAVGDLAAILLWTRP</sequence>
<organism evidence="2 3">
    <name type="scientific">Couchioplanes caeruleus</name>
    <dbReference type="NCBI Taxonomy" id="56438"/>
    <lineage>
        <taxon>Bacteria</taxon>
        <taxon>Bacillati</taxon>
        <taxon>Actinomycetota</taxon>
        <taxon>Actinomycetes</taxon>
        <taxon>Micromonosporales</taxon>
        <taxon>Micromonosporaceae</taxon>
        <taxon>Couchioplanes</taxon>
    </lineage>
</organism>
<protein>
    <submittedName>
        <fullName evidence="2">Uncharacterized protein</fullName>
    </submittedName>
</protein>
<comment type="caution">
    <text evidence="2">The sequence shown here is derived from an EMBL/GenBank/DDBJ whole genome shotgun (WGS) entry which is preliminary data.</text>
</comment>
<evidence type="ECO:0000256" key="1">
    <source>
        <dbReference type="SAM" id="Phobius"/>
    </source>
</evidence>
<gene>
    <name evidence="2" type="ORF">EDD30_7568</name>
</gene>
<proteinExistence type="predicted"/>
<keyword evidence="1" id="KW-0812">Transmembrane</keyword>
<reference evidence="2 3" key="1">
    <citation type="submission" date="2018-11" db="EMBL/GenBank/DDBJ databases">
        <title>Sequencing the genomes of 1000 actinobacteria strains.</title>
        <authorList>
            <person name="Klenk H.-P."/>
        </authorList>
    </citation>
    <scope>NUCLEOTIDE SEQUENCE [LARGE SCALE GENOMIC DNA]</scope>
    <source>
        <strain evidence="2 3">DSM 43634</strain>
    </source>
</reference>
<feature type="transmembrane region" description="Helical" evidence="1">
    <location>
        <begin position="51"/>
        <end position="71"/>
    </location>
</feature>
<dbReference type="Proteomes" id="UP000271683">
    <property type="component" value="Unassembled WGS sequence"/>
</dbReference>
<accession>A0A3N1GWF1</accession>
<evidence type="ECO:0000313" key="2">
    <source>
        <dbReference type="EMBL" id="ROP34476.1"/>
    </source>
</evidence>
<dbReference type="AlphaFoldDB" id="A0A3N1GWF1"/>
<evidence type="ECO:0000313" key="3">
    <source>
        <dbReference type="Proteomes" id="UP000271683"/>
    </source>
</evidence>
<keyword evidence="1" id="KW-0472">Membrane</keyword>
<dbReference type="EMBL" id="RJKL01000001">
    <property type="protein sequence ID" value="ROP34476.1"/>
    <property type="molecule type" value="Genomic_DNA"/>
</dbReference>
<name>A0A3N1GWF1_9ACTN</name>